<dbReference type="RefSeq" id="WP_083496368.1">
    <property type="nucleotide sequence ID" value="NZ_KQ758903.1"/>
</dbReference>
<gene>
    <name evidence="1" type="ORF">DEALK_11500</name>
</gene>
<dbReference type="Pfam" id="PF12640">
    <property type="entry name" value="UPF0489"/>
    <property type="match status" value="1"/>
</dbReference>
<dbReference type="InterPro" id="IPR024131">
    <property type="entry name" value="UPF0489"/>
</dbReference>
<evidence type="ECO:0000313" key="1">
    <source>
        <dbReference type="EMBL" id="KTB48304.1"/>
    </source>
</evidence>
<keyword evidence="2" id="KW-1185">Reference proteome</keyword>
<evidence type="ECO:0000313" key="2">
    <source>
        <dbReference type="Proteomes" id="UP000053947"/>
    </source>
</evidence>
<organism evidence="1 2">
    <name type="scientific">Dehalogenimonas alkenigignens</name>
    <dbReference type="NCBI Taxonomy" id="1217799"/>
    <lineage>
        <taxon>Bacteria</taxon>
        <taxon>Bacillati</taxon>
        <taxon>Chloroflexota</taxon>
        <taxon>Dehalococcoidia</taxon>
        <taxon>Dehalococcoidales</taxon>
        <taxon>Dehalococcoidaceae</taxon>
        <taxon>Dehalogenimonas</taxon>
    </lineage>
</organism>
<protein>
    <submittedName>
        <fullName evidence="1">UPF0489 domain</fullName>
    </submittedName>
</protein>
<dbReference type="OrthoDB" id="157023at2"/>
<comment type="caution">
    <text evidence="1">The sequence shown here is derived from an EMBL/GenBank/DDBJ whole genome shotgun (WGS) entry which is preliminary data.</text>
</comment>
<sequence>MKYVTKRNDYAFSGSRSRLFLNKDPYYSGAENKRLGSSYKPWPKDMVRHFLESRCGLSRYVRIPGTIVESHHQVLELWRKLIESGALHTPFDVIHVDAHPDLTIRGGLRLISGKLCFEKLEQTNPLEEGYINAGNYLTYAIAYGWIASLTWVPSHLPEYDPVSKKSVPFNTSCGLAVEPNKGAEFKIVQWQNFRATEPFDYVLLSQSPEYTPRKSDELIPLISQYVNNLTLQGL</sequence>
<accession>A0A0W0GIB1</accession>
<dbReference type="EMBL" id="LFDV01000002">
    <property type="protein sequence ID" value="KTB48304.1"/>
    <property type="molecule type" value="Genomic_DNA"/>
</dbReference>
<proteinExistence type="predicted"/>
<reference evidence="1 2" key="1">
    <citation type="submission" date="2015-06" db="EMBL/GenBank/DDBJ databases">
        <title>Genome sequence of the organohalide-respiring Dehalogenimonas alkenigignens type strain (IP3-3T).</title>
        <authorList>
            <person name="Key T.A."/>
            <person name="Richmond D.P."/>
            <person name="Bowman K.S."/>
            <person name="Cho Y.-J."/>
            <person name="Chun J."/>
            <person name="da Costa M.S."/>
            <person name="Rainey F.A."/>
            <person name="Moe W.M."/>
        </authorList>
    </citation>
    <scope>NUCLEOTIDE SEQUENCE [LARGE SCALE GENOMIC DNA]</scope>
    <source>
        <strain evidence="1 2">IP3-3</strain>
    </source>
</reference>
<name>A0A0W0GIB1_9CHLR</name>
<dbReference type="Proteomes" id="UP000053947">
    <property type="component" value="Unassembled WGS sequence"/>
</dbReference>
<dbReference type="AlphaFoldDB" id="A0A0W0GIB1"/>
<dbReference type="STRING" id="1217799.DEALK_11500"/>